<reference evidence="1 2" key="1">
    <citation type="journal article" date="2021" name="Hortic Res">
        <title>High-quality reference genome and annotation aids understanding of berry development for evergreen blueberry (Vaccinium darrowii).</title>
        <authorList>
            <person name="Yu J."/>
            <person name="Hulse-Kemp A.M."/>
            <person name="Babiker E."/>
            <person name="Staton M."/>
        </authorList>
    </citation>
    <scope>NUCLEOTIDE SEQUENCE [LARGE SCALE GENOMIC DNA]</scope>
    <source>
        <strain evidence="2">cv. NJ 8807/NJ 8810</strain>
        <tissue evidence="1">Young leaf</tissue>
    </source>
</reference>
<organism evidence="1 2">
    <name type="scientific">Vaccinium darrowii</name>
    <dbReference type="NCBI Taxonomy" id="229202"/>
    <lineage>
        <taxon>Eukaryota</taxon>
        <taxon>Viridiplantae</taxon>
        <taxon>Streptophyta</taxon>
        <taxon>Embryophyta</taxon>
        <taxon>Tracheophyta</taxon>
        <taxon>Spermatophyta</taxon>
        <taxon>Magnoliopsida</taxon>
        <taxon>eudicotyledons</taxon>
        <taxon>Gunneridae</taxon>
        <taxon>Pentapetalae</taxon>
        <taxon>asterids</taxon>
        <taxon>Ericales</taxon>
        <taxon>Ericaceae</taxon>
        <taxon>Vaccinioideae</taxon>
        <taxon>Vaccinieae</taxon>
        <taxon>Vaccinium</taxon>
    </lineage>
</organism>
<protein>
    <submittedName>
        <fullName evidence="1">Uncharacterized protein</fullName>
    </submittedName>
</protein>
<sequence>MKPNNIGKIHDERKLVISSSYVPQTLMAMARDGLLPSFFSDINKWTQVPVKSTVVTGIFAAALAFFMDVSQLAGMLYFLVNLFLYTTGAYNVHSYIGITESAVVLFPSGNNRRKGGSTKRANVNGDLWINLETNEKAKV</sequence>
<keyword evidence="2" id="KW-1185">Reference proteome</keyword>
<accession>A0ACB7YJD1</accession>
<gene>
    <name evidence="1" type="ORF">Vadar_003263</name>
</gene>
<evidence type="ECO:0000313" key="2">
    <source>
        <dbReference type="Proteomes" id="UP000828048"/>
    </source>
</evidence>
<comment type="caution">
    <text evidence="1">The sequence shown here is derived from an EMBL/GenBank/DDBJ whole genome shotgun (WGS) entry which is preliminary data.</text>
</comment>
<proteinExistence type="predicted"/>
<dbReference type="EMBL" id="CM037161">
    <property type="protein sequence ID" value="KAH7853501.1"/>
    <property type="molecule type" value="Genomic_DNA"/>
</dbReference>
<evidence type="ECO:0000313" key="1">
    <source>
        <dbReference type="EMBL" id="KAH7853501.1"/>
    </source>
</evidence>
<dbReference type="Proteomes" id="UP000828048">
    <property type="component" value="Chromosome 11"/>
</dbReference>
<name>A0ACB7YJD1_9ERIC</name>